<feature type="region of interest" description="Disordered" evidence="1">
    <location>
        <begin position="1"/>
        <end position="209"/>
    </location>
</feature>
<feature type="compositionally biased region" description="Pro residues" evidence="1">
    <location>
        <begin position="90"/>
        <end position="106"/>
    </location>
</feature>
<feature type="region of interest" description="Disordered" evidence="1">
    <location>
        <begin position="288"/>
        <end position="384"/>
    </location>
</feature>
<evidence type="ECO:0000313" key="3">
    <source>
        <dbReference type="Proteomes" id="UP000076798"/>
    </source>
</evidence>
<feature type="compositionally biased region" description="Basic and acidic residues" evidence="1">
    <location>
        <begin position="315"/>
        <end position="330"/>
    </location>
</feature>
<feature type="compositionally biased region" description="Low complexity" evidence="1">
    <location>
        <begin position="538"/>
        <end position="555"/>
    </location>
</feature>
<gene>
    <name evidence="2" type="ORF">SISSUDRAFT_241366</name>
</gene>
<feature type="compositionally biased region" description="Polar residues" evidence="1">
    <location>
        <begin position="518"/>
        <end position="537"/>
    </location>
</feature>
<protein>
    <submittedName>
        <fullName evidence="2">Uncharacterized protein</fullName>
    </submittedName>
</protein>
<keyword evidence="3" id="KW-1185">Reference proteome</keyword>
<organism evidence="2 3">
    <name type="scientific">Sistotremastrum suecicum HHB10207 ss-3</name>
    <dbReference type="NCBI Taxonomy" id="1314776"/>
    <lineage>
        <taxon>Eukaryota</taxon>
        <taxon>Fungi</taxon>
        <taxon>Dikarya</taxon>
        <taxon>Basidiomycota</taxon>
        <taxon>Agaricomycotina</taxon>
        <taxon>Agaricomycetes</taxon>
        <taxon>Sistotremastrales</taxon>
        <taxon>Sistotremastraceae</taxon>
        <taxon>Sistotremastrum</taxon>
    </lineage>
</organism>
<feature type="compositionally biased region" description="Polar residues" evidence="1">
    <location>
        <begin position="195"/>
        <end position="204"/>
    </location>
</feature>
<proteinExistence type="predicted"/>
<dbReference type="EMBL" id="KV428019">
    <property type="protein sequence ID" value="KZT41748.1"/>
    <property type="molecule type" value="Genomic_DNA"/>
</dbReference>
<accession>A0A166GK19</accession>
<reference evidence="2 3" key="1">
    <citation type="journal article" date="2016" name="Mol. Biol. Evol.">
        <title>Comparative Genomics of Early-Diverging Mushroom-Forming Fungi Provides Insights into the Origins of Lignocellulose Decay Capabilities.</title>
        <authorList>
            <person name="Nagy L.G."/>
            <person name="Riley R."/>
            <person name="Tritt A."/>
            <person name="Adam C."/>
            <person name="Daum C."/>
            <person name="Floudas D."/>
            <person name="Sun H."/>
            <person name="Yadav J.S."/>
            <person name="Pangilinan J."/>
            <person name="Larsson K.H."/>
            <person name="Matsuura K."/>
            <person name="Barry K."/>
            <person name="Labutti K."/>
            <person name="Kuo R."/>
            <person name="Ohm R.A."/>
            <person name="Bhattacharya S.S."/>
            <person name="Shirouzu T."/>
            <person name="Yoshinaga Y."/>
            <person name="Martin F.M."/>
            <person name="Grigoriev I.V."/>
            <person name="Hibbett D.S."/>
        </authorList>
    </citation>
    <scope>NUCLEOTIDE SEQUENCE [LARGE SCALE GENOMIC DNA]</scope>
    <source>
        <strain evidence="2 3">HHB10207 ss-3</strain>
    </source>
</reference>
<dbReference type="STRING" id="1314776.A0A166GK19"/>
<name>A0A166GK19_9AGAM</name>
<feature type="compositionally biased region" description="Low complexity" evidence="1">
    <location>
        <begin position="55"/>
        <end position="89"/>
    </location>
</feature>
<feature type="compositionally biased region" description="Low complexity" evidence="1">
    <location>
        <begin position="462"/>
        <end position="471"/>
    </location>
</feature>
<feature type="compositionally biased region" description="Polar residues" evidence="1">
    <location>
        <begin position="444"/>
        <end position="453"/>
    </location>
</feature>
<dbReference type="Proteomes" id="UP000076798">
    <property type="component" value="Unassembled WGS sequence"/>
</dbReference>
<evidence type="ECO:0000313" key="2">
    <source>
        <dbReference type="EMBL" id="KZT41748.1"/>
    </source>
</evidence>
<evidence type="ECO:0000256" key="1">
    <source>
        <dbReference type="SAM" id="MobiDB-lite"/>
    </source>
</evidence>
<sequence length="658" mass="69811">MNGIPSNSAATAPTHPGSLPGGAPTAPQLQAARTMASQRGLPPGQYPSPMVNYTQQQQQHHQQQAQSQPPQMQQHPGMQSQHQHQQPLSHPQPPQHPAQQHPPPSQHPQQQQQPPPQQPMSSHMQAGPSNMQRNMSVQQNGGNHPSPHSNPANTPTPQYNTLGTPRPGSRAGMDPSRASMLSHASPSINHRIAPGQQSRQQSGQFMPDTGRALPEEIEIAMKSLEGATPPVLQRLFAASNIPMKALTALTDDERNRMAIQFRNSQASGQMKLAGVPIMQGINMGAMQAPPANRAAMGPPPNPGPRGVKRNSTSPGDERDSKEQSPRDSKRNRPSPPGGGKEMATFPGGGPSNNGSIAPAPPLSNNNMRPPPQMNGMPPNMAQHMSMSMQPPPLGHMNPGMVNQPMNMHAAMPTHLNPLHVNNYKQQIAQQSMAQLYKGPGPSGAPQQEGSNMQQPFNGGGMMPNNGMQPNQGRPPSHLQIKQQGPMPPPSPAQSKPQNTSLNSHPNGAIKQEGVKQEGMNQQVPNASSSADGSHGSPQNTNSSNAGNGGQNNAANSGGGTTGHPNNGRATPASAPPFVTASPAARPPTTDHTVPRPPTAPVVESLQVPPILSGPPSENIFSADQFAMLGGLDTFPEDFNSFSDINFDRDFDQWLNKEP</sequence>
<feature type="region of interest" description="Disordered" evidence="1">
    <location>
        <begin position="435"/>
        <end position="601"/>
    </location>
</feature>
<feature type="compositionally biased region" description="Polar residues" evidence="1">
    <location>
        <begin position="127"/>
        <end position="163"/>
    </location>
</feature>
<dbReference type="AlphaFoldDB" id="A0A166GK19"/>
<feature type="compositionally biased region" description="Polar residues" evidence="1">
    <location>
        <begin position="1"/>
        <end position="11"/>
    </location>
</feature>